<organism evidence="3 4">
    <name type="scientific">Zalerion maritima</name>
    <dbReference type="NCBI Taxonomy" id="339359"/>
    <lineage>
        <taxon>Eukaryota</taxon>
        <taxon>Fungi</taxon>
        <taxon>Dikarya</taxon>
        <taxon>Ascomycota</taxon>
        <taxon>Pezizomycotina</taxon>
        <taxon>Sordariomycetes</taxon>
        <taxon>Lulworthiomycetidae</taxon>
        <taxon>Lulworthiales</taxon>
        <taxon>Lulworthiaceae</taxon>
        <taxon>Zalerion</taxon>
    </lineage>
</organism>
<feature type="compositionally biased region" description="Low complexity" evidence="2">
    <location>
        <begin position="1175"/>
        <end position="1190"/>
    </location>
</feature>
<feature type="compositionally biased region" description="Acidic residues" evidence="2">
    <location>
        <begin position="1393"/>
        <end position="1430"/>
    </location>
</feature>
<keyword evidence="4" id="KW-1185">Reference proteome</keyword>
<evidence type="ECO:0000256" key="2">
    <source>
        <dbReference type="SAM" id="MobiDB-lite"/>
    </source>
</evidence>
<feature type="region of interest" description="Disordered" evidence="2">
    <location>
        <begin position="1904"/>
        <end position="1926"/>
    </location>
</feature>
<feature type="compositionally biased region" description="Low complexity" evidence="2">
    <location>
        <begin position="186"/>
        <end position="204"/>
    </location>
</feature>
<feature type="compositionally biased region" description="Basic and acidic residues" evidence="2">
    <location>
        <begin position="1373"/>
        <end position="1392"/>
    </location>
</feature>
<feature type="compositionally biased region" description="Basic and acidic residues" evidence="2">
    <location>
        <begin position="593"/>
        <end position="605"/>
    </location>
</feature>
<feature type="region of interest" description="Disordered" evidence="2">
    <location>
        <begin position="167"/>
        <end position="316"/>
    </location>
</feature>
<evidence type="ECO:0000313" key="4">
    <source>
        <dbReference type="Proteomes" id="UP001201980"/>
    </source>
</evidence>
<feature type="compositionally biased region" description="Low complexity" evidence="2">
    <location>
        <begin position="1080"/>
        <end position="1097"/>
    </location>
</feature>
<evidence type="ECO:0000313" key="3">
    <source>
        <dbReference type="EMBL" id="KAJ2903797.1"/>
    </source>
</evidence>
<feature type="region of interest" description="Disordered" evidence="2">
    <location>
        <begin position="337"/>
        <end position="522"/>
    </location>
</feature>
<feature type="region of interest" description="Disordered" evidence="2">
    <location>
        <begin position="1941"/>
        <end position="2084"/>
    </location>
</feature>
<accession>A0AAD5WUR7</accession>
<feature type="region of interest" description="Disordered" evidence="2">
    <location>
        <begin position="1564"/>
        <end position="1876"/>
    </location>
</feature>
<feature type="compositionally biased region" description="Low complexity" evidence="2">
    <location>
        <begin position="1711"/>
        <end position="1723"/>
    </location>
</feature>
<feature type="compositionally biased region" description="Basic residues" evidence="2">
    <location>
        <begin position="171"/>
        <end position="181"/>
    </location>
</feature>
<feature type="compositionally biased region" description="Basic and acidic residues" evidence="2">
    <location>
        <begin position="1217"/>
        <end position="1229"/>
    </location>
</feature>
<feature type="compositionally biased region" description="Basic and acidic residues" evidence="2">
    <location>
        <begin position="366"/>
        <end position="386"/>
    </location>
</feature>
<feature type="compositionally biased region" description="Basic and acidic residues" evidence="2">
    <location>
        <begin position="1904"/>
        <end position="1914"/>
    </location>
</feature>
<feature type="region of interest" description="Disordered" evidence="2">
    <location>
        <begin position="540"/>
        <end position="605"/>
    </location>
</feature>
<proteinExistence type="predicted"/>
<feature type="coiled-coil region" evidence="1">
    <location>
        <begin position="107"/>
        <end position="163"/>
    </location>
</feature>
<feature type="compositionally biased region" description="Low complexity" evidence="2">
    <location>
        <begin position="251"/>
        <end position="266"/>
    </location>
</feature>
<feature type="compositionally biased region" description="Polar residues" evidence="2">
    <location>
        <begin position="1126"/>
        <end position="1143"/>
    </location>
</feature>
<feature type="compositionally biased region" description="Basic and acidic residues" evidence="2">
    <location>
        <begin position="1636"/>
        <end position="1648"/>
    </location>
</feature>
<feature type="compositionally biased region" description="Polar residues" evidence="2">
    <location>
        <begin position="1503"/>
        <end position="1518"/>
    </location>
</feature>
<name>A0AAD5WUR7_9PEZI</name>
<dbReference type="Proteomes" id="UP001201980">
    <property type="component" value="Unassembled WGS sequence"/>
</dbReference>
<feature type="compositionally biased region" description="Polar residues" evidence="2">
    <location>
        <begin position="2018"/>
        <end position="2033"/>
    </location>
</feature>
<gene>
    <name evidence="3" type="ORF">MKZ38_009363</name>
</gene>
<feature type="compositionally biased region" description="Pro residues" evidence="2">
    <location>
        <begin position="1761"/>
        <end position="1772"/>
    </location>
</feature>
<protein>
    <submittedName>
        <fullName evidence="3">Uncharacterized protein</fullName>
    </submittedName>
</protein>
<evidence type="ECO:0000256" key="1">
    <source>
        <dbReference type="SAM" id="Coils"/>
    </source>
</evidence>
<dbReference type="EMBL" id="JAKWBI020000071">
    <property type="protein sequence ID" value="KAJ2903797.1"/>
    <property type="molecule type" value="Genomic_DNA"/>
</dbReference>
<feature type="compositionally biased region" description="Polar residues" evidence="2">
    <location>
        <begin position="479"/>
        <end position="494"/>
    </location>
</feature>
<feature type="region of interest" description="Disordered" evidence="2">
    <location>
        <begin position="688"/>
        <end position="720"/>
    </location>
</feature>
<feature type="compositionally biased region" description="Low complexity" evidence="2">
    <location>
        <begin position="1448"/>
        <end position="1462"/>
    </location>
</feature>
<feature type="region of interest" description="Disordered" evidence="2">
    <location>
        <begin position="1022"/>
        <end position="1247"/>
    </location>
</feature>
<feature type="region of interest" description="Disordered" evidence="2">
    <location>
        <begin position="1501"/>
        <end position="1526"/>
    </location>
</feature>
<feature type="compositionally biased region" description="Low complexity" evidence="2">
    <location>
        <begin position="1852"/>
        <end position="1869"/>
    </location>
</feature>
<feature type="region of interest" description="Disordered" evidence="2">
    <location>
        <begin position="1350"/>
        <end position="1468"/>
    </location>
</feature>
<feature type="compositionally biased region" description="Low complexity" evidence="2">
    <location>
        <begin position="701"/>
        <end position="713"/>
    </location>
</feature>
<feature type="compositionally biased region" description="Polar residues" evidence="2">
    <location>
        <begin position="1232"/>
        <end position="1246"/>
    </location>
</feature>
<reference evidence="3" key="1">
    <citation type="submission" date="2022-07" db="EMBL/GenBank/DDBJ databases">
        <title>Draft genome sequence of Zalerion maritima ATCC 34329, a (micro)plastics degrading marine fungus.</title>
        <authorList>
            <person name="Paco A."/>
            <person name="Goncalves M.F.M."/>
            <person name="Rocha-Santos T.A.P."/>
            <person name="Alves A."/>
        </authorList>
    </citation>
    <scope>NUCLEOTIDE SEQUENCE</scope>
    <source>
        <strain evidence="3">ATCC 34329</strain>
    </source>
</reference>
<feature type="compositionally biased region" description="Basic residues" evidence="2">
    <location>
        <begin position="1727"/>
        <end position="1744"/>
    </location>
</feature>
<feature type="compositionally biased region" description="Basic and acidic residues" evidence="2">
    <location>
        <begin position="1146"/>
        <end position="1157"/>
    </location>
</feature>
<feature type="compositionally biased region" description="Polar residues" evidence="2">
    <location>
        <begin position="1941"/>
        <end position="1958"/>
    </location>
</feature>
<keyword evidence="1" id="KW-0175">Coiled coil</keyword>
<sequence>MSATVVPKLVIELTSTLSAIHETIAAVSSHESTLEELARLESQCETSLSTITHKFDQLAATLQSTRHQKREELIARRRREDEEIRLRREREDQEIREMESSEDGDLRDALEQEREEIEDKIENEIDTVEEEAQRRVEEGRARLAELEKKRQDINRLIDEQLKVPIPEIPSRRRSRNKRRLTKGTPVPASAVTSKVTSTTTTSHKPPAPTPAPAPRSSVSMELQTPPRRRTGVNPSPKAADLATPDNEAASERSFLASLRSRAAALAPNATGNTAGSRPGSPKGEPGNVTVSSPEPQPPVVASLSGTPEKKKERRNTAWWEQYNAALRLGNEEELEAYVEPKGLQAESEASTENNHPGEAEQPDSAFKQESEPNPRSEYGDATRETEQESVLQSPINISPGEPAKLVFENPTPKSAAAEPTPVSTPTDKAAVSDVPETPEIKVPAPITITPPPSEPSRTKSLSHHVSHGSDPFTYPMSRETPTGATPTSAGSNLTFPIPAASPSPTDGVAGPGNLTQNASPVSPIPELKITLPEVSANEAAAKLAEHAGEAPPQNTVVEDKQVDLDADDTTLGPEVSRTTEQDCQAQKGATDAGRAESRLPREGPYHEEADGKFWAVAGENSAQGEVVDSAEETSVEIPKLEPYVETPVVKKLSLLRTWNYEYPLIAQEPGSSRWMSIARRTKLDLSIQTTSPSSMPETVIEPSESGPGSPSFEQGEETKPSNIVMSHTYIQTPEIKALMEMVCWSGETDLSVQEPGTCRWTPGNDVKNVLVWEPTLIPETELDTLPIVKIKPFAETDAIREIKKLIVWDHELALQLQEPSSSCWIVASEHRHQFPWTPVAIELDTKTVPPPQKPDPYVQPEAGKSLMAMTTWADYPHLIMQDPCGGEWLPLLSHQSTAIPANIQPYVETESTKHLIGMRTWTTTMIPQLQEPGTGKWLASDCISNWISWTSKPLPIDLEDSPISPRVVKQYLEVVREFSGMRTWPRGHGQDKAIVQEPGTGKWKLPREVTESLPWTTEMEVSQTSPAINKHLDVTPESESYVRIPSSMGKAEKSTKDSSPVESQHQRDGNDSSVAIALASPISQPSSPMSSRIVSNPPSTQQSLVGSRPATPVPDMVDELAGLLAESSSNDEMQSIRSSSHSPVSLRDHSVGMEKSRFSTPSPSSLNKKRLTIEVPVVVCSTASSSSTPPFNEPRGRDGPLLSSIAPPEGGGGISGQKEEKTPNLDAERGLSSGQPQEQSSSTSPWRQDAYNRLNETHEDVYVGPEPSPFLFSDLSSAAPSLTHVPTTTEVFPTSDSFIPRDTALMPTSSHDIDTSAVADSYRFSNFHADFVTTEIGYPAVPVAMVSSPVDGRTSRASSRADFDESFGPDFPRGVEDEPSPEFKDSTTRPNDEDYDSSEVIDPPESDVDEQDLDPFADSPDSDGGQEEDPYDARMYEPPVPRMLETIPEVSSPVSAPSNSAPASPPFQLQSISDELNIHHSGGTPSPSEHVVQMDRNELGLQVSESDTRQSFRTASEGNTDHDEQDFVTPAESAGFLSPSGQVSMQMAYGQPSPGFEMMNAATAGDHVDLFDETDSDGDTSRHDDDDEDQMDGGIQLPTHDQSISTVRHRPESPDEMSSSPIQFPDEWPQVQPVTEIKEQAVNHRSESPDAPTTALRTPVTQIWKEDDIESTTPDDAPPSAPVLTPASKAVGDSEAVSTTPAGDPAREVVSTTSTTPQSTPPTRGLLHSRHNPNRPKTPPKQKSVRVAPEDDAATPKETPPRSPAPSSPPRPFSQIPRSLADDTKSPSYTPDGTPARGPLTCAEPPGRETPNNGEDESDEKIYDGEEVDPPHLVPRDVTNLSWRDRADSLPRSTRSASTISSASASTISGIPHEGEGWASEQLSMVRLRGDSNISASDMDLDASQHFEGSRGGKDIATPTAGTPVLSGDGVFAALKSRVAGSNRNFGPDTSSLKSNRSGELEGGSDPSNMGAMNQEKEVGSLEATRTFRNSVSSGGGSGGSLFMRMRSMFEAPGPQSPGLNSQGPQAGGSNRNDGPGSGSLVGSVRRLSVPSGIDLGGYVSHLGRGGTKEEKTGLLDGDEEREE</sequence>
<comment type="caution">
    <text evidence="3">The sequence shown here is derived from an EMBL/GenBank/DDBJ whole genome shotgun (WGS) entry which is preliminary data.</text>
</comment>